<keyword evidence="16" id="KW-0378">Hydrolase</keyword>
<evidence type="ECO:0000256" key="11">
    <source>
        <dbReference type="ARBA" id="ARBA00045077"/>
    </source>
</evidence>
<evidence type="ECO:0000256" key="10">
    <source>
        <dbReference type="ARBA" id="ARBA00044502"/>
    </source>
</evidence>
<evidence type="ECO:0000256" key="4">
    <source>
        <dbReference type="ARBA" id="ARBA00023002"/>
    </source>
</evidence>
<comment type="cofactor">
    <cofactor evidence="1">
        <name>Cu(2+)</name>
        <dbReference type="ChEBI" id="CHEBI:29036"/>
    </cofactor>
</comment>
<feature type="signal peptide" evidence="14">
    <location>
        <begin position="1"/>
        <end position="19"/>
    </location>
</feature>
<evidence type="ECO:0000256" key="7">
    <source>
        <dbReference type="ARBA" id="ARBA00023157"/>
    </source>
</evidence>
<dbReference type="GO" id="GO:0046872">
    <property type="term" value="F:metal ion binding"/>
    <property type="evidence" value="ECO:0007669"/>
    <property type="project" value="UniProtKB-KW"/>
</dbReference>
<sequence>MFSASYLLLPLLLVSYVSAHGFVHEISVEGGPTLTGAVPSDQRQKGNFAIRQIKSAFPNKGAKNPALNCGPGAFAASAVATIQPGAKLSFDWRAADLNAWPHDTGPSLTYLASCGNTPCNEFDSTKAKWFKIGQQGQKPNSNKWFQGDLMKGAKATATIPSNIAPGNYLIRHEIIALHLAIDKGGAEFYPACAQVKIGGSGTGTPSADELVSFPGAYSDTDPGIFLPDNSQFSKGNYKFPGPAIAKLAASNGNAGAPADTTTTTKASGTSGTAKPTSTKSASSVGATKACKLRKSKTTKAAREAAAAPTAEVYPPPYEPRHAPPRLRRARRQCAPGQRLIDLSASHLAASSSSLVFMGLHAGSLPS</sequence>
<keyword evidence="4" id="KW-0560">Oxidoreductase</keyword>
<name>A0A8H6HUK9_9AGAR</name>
<reference evidence="16 17" key="1">
    <citation type="submission" date="2020-07" db="EMBL/GenBank/DDBJ databases">
        <title>Comparative genomics of pyrophilous fungi reveals a link between fire events and developmental genes.</title>
        <authorList>
            <consortium name="DOE Joint Genome Institute"/>
            <person name="Steindorff A.S."/>
            <person name="Carver A."/>
            <person name="Calhoun S."/>
            <person name="Stillman K."/>
            <person name="Liu H."/>
            <person name="Lipzen A."/>
            <person name="Pangilinan J."/>
            <person name="Labutti K."/>
            <person name="Bruns T.D."/>
            <person name="Grigoriev I.V."/>
        </authorList>
    </citation>
    <scope>NUCLEOTIDE SEQUENCE [LARGE SCALE GENOMIC DNA]</scope>
    <source>
        <strain evidence="16 17">CBS 144469</strain>
    </source>
</reference>
<comment type="catalytic activity">
    <reaction evidence="11">
        <text>[(1-&gt;4)-beta-D-glucosyl]n+m + reduced acceptor + O2 = 4-dehydro-beta-D-glucosyl-[(1-&gt;4)-beta-D-glucosyl]n-1 + [(1-&gt;4)-beta-D-glucosyl]m + acceptor + H2O.</text>
        <dbReference type="EC" id="1.14.99.56"/>
    </reaction>
</comment>
<evidence type="ECO:0000256" key="2">
    <source>
        <dbReference type="ARBA" id="ARBA00022723"/>
    </source>
</evidence>
<evidence type="ECO:0000256" key="12">
    <source>
        <dbReference type="ARBA" id="ARBA00047174"/>
    </source>
</evidence>
<keyword evidence="17" id="KW-1185">Reference proteome</keyword>
<dbReference type="InterPro" id="IPR005103">
    <property type="entry name" value="AA9_LPMO"/>
</dbReference>
<accession>A0A8H6HUK9</accession>
<evidence type="ECO:0000259" key="15">
    <source>
        <dbReference type="Pfam" id="PF03443"/>
    </source>
</evidence>
<dbReference type="GO" id="GO:0030245">
    <property type="term" value="P:cellulose catabolic process"/>
    <property type="evidence" value="ECO:0007669"/>
    <property type="project" value="UniProtKB-KW"/>
</dbReference>
<dbReference type="GO" id="GO:0004497">
    <property type="term" value="F:monooxygenase activity"/>
    <property type="evidence" value="ECO:0007669"/>
    <property type="project" value="UniProtKB-KW"/>
</dbReference>
<keyword evidence="2" id="KW-0479">Metal-binding</keyword>
<keyword evidence="8" id="KW-0119">Carbohydrate metabolism</keyword>
<feature type="domain" description="Auxiliary Activity family 9 catalytic" evidence="15">
    <location>
        <begin position="20"/>
        <end position="226"/>
    </location>
</feature>
<keyword evidence="6" id="KW-0503">Monooxygenase</keyword>
<evidence type="ECO:0000313" key="16">
    <source>
        <dbReference type="EMBL" id="KAF6752123.1"/>
    </source>
</evidence>
<comment type="similarity">
    <text evidence="10">Belongs to the polysaccharide monooxygenase AA9 family.</text>
</comment>
<keyword evidence="3" id="KW-0136">Cellulose degradation</keyword>
<evidence type="ECO:0000256" key="3">
    <source>
        <dbReference type="ARBA" id="ARBA00023001"/>
    </source>
</evidence>
<feature type="region of interest" description="Disordered" evidence="13">
    <location>
        <begin position="250"/>
        <end position="283"/>
    </location>
</feature>
<evidence type="ECO:0000256" key="1">
    <source>
        <dbReference type="ARBA" id="ARBA00001973"/>
    </source>
</evidence>
<dbReference type="PANTHER" id="PTHR33353:SF6">
    <property type="entry name" value="ENDOGLUCANASE IV"/>
    <property type="match status" value="1"/>
</dbReference>
<dbReference type="OrthoDB" id="4849160at2759"/>
<keyword evidence="7" id="KW-1015">Disulfide bond</keyword>
<dbReference type="AlphaFoldDB" id="A0A8H6HUK9"/>
<evidence type="ECO:0000256" key="6">
    <source>
        <dbReference type="ARBA" id="ARBA00023033"/>
    </source>
</evidence>
<evidence type="ECO:0000256" key="14">
    <source>
        <dbReference type="SAM" id="SignalP"/>
    </source>
</evidence>
<keyword evidence="5" id="KW-0186">Copper</keyword>
<keyword evidence="9" id="KW-0624">Polysaccharide degradation</keyword>
<dbReference type="EC" id="1.14.99.56" evidence="12"/>
<dbReference type="Proteomes" id="UP000521943">
    <property type="component" value="Unassembled WGS sequence"/>
</dbReference>
<comment type="caution">
    <text evidence="16">The sequence shown here is derived from an EMBL/GenBank/DDBJ whole genome shotgun (WGS) entry which is preliminary data.</text>
</comment>
<dbReference type="GO" id="GO:0016787">
    <property type="term" value="F:hydrolase activity"/>
    <property type="evidence" value="ECO:0007669"/>
    <property type="project" value="UniProtKB-KW"/>
</dbReference>
<proteinExistence type="inferred from homology"/>
<organism evidence="16 17">
    <name type="scientific">Ephemerocybe angulata</name>
    <dbReference type="NCBI Taxonomy" id="980116"/>
    <lineage>
        <taxon>Eukaryota</taxon>
        <taxon>Fungi</taxon>
        <taxon>Dikarya</taxon>
        <taxon>Basidiomycota</taxon>
        <taxon>Agaricomycotina</taxon>
        <taxon>Agaricomycetes</taxon>
        <taxon>Agaricomycetidae</taxon>
        <taxon>Agaricales</taxon>
        <taxon>Agaricineae</taxon>
        <taxon>Psathyrellaceae</taxon>
        <taxon>Ephemerocybe</taxon>
    </lineage>
</organism>
<feature type="region of interest" description="Disordered" evidence="13">
    <location>
        <begin position="295"/>
        <end position="323"/>
    </location>
</feature>
<dbReference type="InterPro" id="IPR049892">
    <property type="entry name" value="AA9"/>
</dbReference>
<evidence type="ECO:0000256" key="8">
    <source>
        <dbReference type="ARBA" id="ARBA00023277"/>
    </source>
</evidence>
<feature type="compositionally biased region" description="Low complexity" evidence="13">
    <location>
        <begin position="260"/>
        <end position="283"/>
    </location>
</feature>
<feature type="chain" id="PRO_5034278048" description="lytic cellulose monooxygenase (C4-dehydrogenating)" evidence="14">
    <location>
        <begin position="20"/>
        <end position="366"/>
    </location>
</feature>
<evidence type="ECO:0000256" key="9">
    <source>
        <dbReference type="ARBA" id="ARBA00023326"/>
    </source>
</evidence>
<evidence type="ECO:0000256" key="5">
    <source>
        <dbReference type="ARBA" id="ARBA00023008"/>
    </source>
</evidence>
<evidence type="ECO:0000256" key="13">
    <source>
        <dbReference type="SAM" id="MobiDB-lite"/>
    </source>
</evidence>
<dbReference type="Gene3D" id="2.70.50.70">
    <property type="match status" value="1"/>
</dbReference>
<feature type="compositionally biased region" description="Low complexity" evidence="13">
    <location>
        <begin position="303"/>
        <end position="312"/>
    </location>
</feature>
<protein>
    <recommendedName>
        <fullName evidence="12">lytic cellulose monooxygenase (C4-dehydrogenating)</fullName>
        <ecNumber evidence="12">1.14.99.56</ecNumber>
    </recommendedName>
</protein>
<gene>
    <name evidence="16" type="ORF">DFP72DRAFT_1171929</name>
</gene>
<dbReference type="PANTHER" id="PTHR33353">
    <property type="entry name" value="PUTATIVE (AFU_ORTHOLOGUE AFUA_1G12560)-RELATED"/>
    <property type="match status" value="1"/>
</dbReference>
<dbReference type="EMBL" id="JACGCI010000046">
    <property type="protein sequence ID" value="KAF6752123.1"/>
    <property type="molecule type" value="Genomic_DNA"/>
</dbReference>
<evidence type="ECO:0000313" key="17">
    <source>
        <dbReference type="Proteomes" id="UP000521943"/>
    </source>
</evidence>
<dbReference type="Pfam" id="PF03443">
    <property type="entry name" value="AA9"/>
    <property type="match status" value="1"/>
</dbReference>
<keyword evidence="14" id="KW-0732">Signal</keyword>
<dbReference type="CDD" id="cd21175">
    <property type="entry name" value="LPMO_AA9"/>
    <property type="match status" value="1"/>
</dbReference>